<dbReference type="Pfam" id="PF13302">
    <property type="entry name" value="Acetyltransf_3"/>
    <property type="match status" value="1"/>
</dbReference>
<protein>
    <recommendedName>
        <fullName evidence="1">N-acetyltransferase domain-containing protein</fullName>
    </recommendedName>
</protein>
<dbReference type="SUPFAM" id="SSF55729">
    <property type="entry name" value="Acyl-CoA N-acyltransferases (Nat)"/>
    <property type="match status" value="1"/>
</dbReference>
<dbReference type="InterPro" id="IPR016181">
    <property type="entry name" value="Acyl_CoA_acyltransferase"/>
</dbReference>
<dbReference type="OrthoDB" id="630895at2759"/>
<organism evidence="2 3">
    <name type="scientific">Cudoniella acicularis</name>
    <dbReference type="NCBI Taxonomy" id="354080"/>
    <lineage>
        <taxon>Eukaryota</taxon>
        <taxon>Fungi</taxon>
        <taxon>Dikarya</taxon>
        <taxon>Ascomycota</taxon>
        <taxon>Pezizomycotina</taxon>
        <taxon>Leotiomycetes</taxon>
        <taxon>Helotiales</taxon>
        <taxon>Tricladiaceae</taxon>
        <taxon>Cudoniella</taxon>
    </lineage>
</organism>
<gene>
    <name evidence="2" type="ORF">G7Y89_g11990</name>
</gene>
<keyword evidence="3" id="KW-1185">Reference proteome</keyword>
<dbReference type="InterPro" id="IPR000182">
    <property type="entry name" value="GNAT_dom"/>
</dbReference>
<dbReference type="PANTHER" id="PTHR43328:SF1">
    <property type="entry name" value="N-ACETYLTRANSFERASE DOMAIN-CONTAINING PROTEIN"/>
    <property type="match status" value="1"/>
</dbReference>
<dbReference type="Gene3D" id="3.40.630.30">
    <property type="match status" value="1"/>
</dbReference>
<evidence type="ECO:0000259" key="1">
    <source>
        <dbReference type="Pfam" id="PF13302"/>
    </source>
</evidence>
<feature type="domain" description="N-acetyltransferase" evidence="1">
    <location>
        <begin position="36"/>
        <end position="101"/>
    </location>
</feature>
<name>A0A8H4VXG8_9HELO</name>
<dbReference type="GO" id="GO:0016747">
    <property type="term" value="F:acyltransferase activity, transferring groups other than amino-acyl groups"/>
    <property type="evidence" value="ECO:0007669"/>
    <property type="project" value="InterPro"/>
</dbReference>
<comment type="caution">
    <text evidence="2">The sequence shown here is derived from an EMBL/GenBank/DDBJ whole genome shotgun (WGS) entry which is preliminary data.</text>
</comment>
<dbReference type="Proteomes" id="UP000566819">
    <property type="component" value="Unassembled WGS sequence"/>
</dbReference>
<reference evidence="2 3" key="1">
    <citation type="submission" date="2020-03" db="EMBL/GenBank/DDBJ databases">
        <title>Draft Genome Sequence of Cudoniella acicularis.</title>
        <authorList>
            <person name="Buettner E."/>
            <person name="Kellner H."/>
        </authorList>
    </citation>
    <scope>NUCLEOTIDE SEQUENCE [LARGE SCALE GENOMIC DNA]</scope>
    <source>
        <strain evidence="2 3">DSM 108380</strain>
    </source>
</reference>
<evidence type="ECO:0000313" key="2">
    <source>
        <dbReference type="EMBL" id="KAF4626171.1"/>
    </source>
</evidence>
<proteinExistence type="predicted"/>
<accession>A0A8H4VXG8</accession>
<dbReference type="EMBL" id="JAAMPI010001207">
    <property type="protein sequence ID" value="KAF4626171.1"/>
    <property type="molecule type" value="Genomic_DNA"/>
</dbReference>
<dbReference type="PANTHER" id="PTHR43328">
    <property type="entry name" value="ACETYLTRANSFERASE-RELATED"/>
    <property type="match status" value="1"/>
</dbReference>
<sequence length="139" mass="15461">MGEGKFIGLVAFRREFLMILDEEERVKVKGTNDALEAGGAGIQWEIGFHPSPTCRGRDIIPAAVRPLINVFLVPHMNVHIMTAALFEENIASRKVLEKCGFLFEELVADAIELPESKTGVEEKNVGIGRMRWDRNAAIV</sequence>
<dbReference type="AlphaFoldDB" id="A0A8H4VXG8"/>
<evidence type="ECO:0000313" key="3">
    <source>
        <dbReference type="Proteomes" id="UP000566819"/>
    </source>
</evidence>